<keyword evidence="2" id="KW-1003">Cell membrane</keyword>
<keyword evidence="5 7" id="KW-0067">ATP-binding</keyword>
<dbReference type="InterPro" id="IPR013611">
    <property type="entry name" value="Transp-assoc_OB_typ2"/>
</dbReference>
<keyword evidence="1" id="KW-0813">Transport</keyword>
<dbReference type="Pfam" id="PF00005">
    <property type="entry name" value="ABC_tran"/>
    <property type="match status" value="1"/>
</dbReference>
<accession>A0A0E1W120</accession>
<dbReference type="InterPro" id="IPR008995">
    <property type="entry name" value="Mo/tungstate-bd_C_term_dom"/>
</dbReference>
<dbReference type="HOGENOM" id="CLU_000604_1_1_4"/>
<dbReference type="EMBL" id="CM000832">
    <property type="protein sequence ID" value="EET06900.1"/>
    <property type="molecule type" value="Genomic_DNA"/>
</dbReference>
<gene>
    <name evidence="7" type="ORF">BURPS1710A_2549</name>
</gene>
<dbReference type="RefSeq" id="WP_004527053.1">
    <property type="nucleotide sequence ID" value="NZ_CM000832.1"/>
</dbReference>
<dbReference type="GO" id="GO:0022857">
    <property type="term" value="F:transmembrane transporter activity"/>
    <property type="evidence" value="ECO:0007669"/>
    <property type="project" value="InterPro"/>
</dbReference>
<evidence type="ECO:0000256" key="2">
    <source>
        <dbReference type="ARBA" id="ARBA00022475"/>
    </source>
</evidence>
<proteinExistence type="predicted"/>
<organism evidence="7">
    <name type="scientific">Burkholderia pseudomallei 1710a</name>
    <dbReference type="NCBI Taxonomy" id="320371"/>
    <lineage>
        <taxon>Bacteria</taxon>
        <taxon>Pseudomonadati</taxon>
        <taxon>Pseudomonadota</taxon>
        <taxon>Betaproteobacteria</taxon>
        <taxon>Burkholderiales</taxon>
        <taxon>Burkholderiaceae</taxon>
        <taxon>Burkholderia</taxon>
        <taxon>pseudomallei group</taxon>
    </lineage>
</organism>
<dbReference type="InterPro" id="IPR003439">
    <property type="entry name" value="ABC_transporter-like_ATP-bd"/>
</dbReference>
<dbReference type="Proteomes" id="UP000001812">
    <property type="component" value="Chromosome I"/>
</dbReference>
<evidence type="ECO:0000256" key="4">
    <source>
        <dbReference type="ARBA" id="ARBA00022741"/>
    </source>
</evidence>
<sequence length="363" mass="39859">MTAAFLQIQRLRKTYDDVVAIDHVSLDVRKGEFMTFLGPSGSGKSTTLYIVAGFQEPTEGCVLLDGRPLLSVAPNKRNTGMVFQRYTLFPHLTVGENVAFPLRVRRRPDAQVKAKVEQMLKLVHLADCRDRMPAQLSGGQQQRVAIARALAYDPPVLLMDEPLAALDKKLREEIQLELRRIHQETGVTILYVTHDQEEALRLSDRIAVFNKGAIEQVGTGEELYANPTSRFVASFIGNSNFLPVRVTANANGGMSGIFPNGLAVATAGQGPALTAGDDGALMIRPEQMRIRALQGAKGEVGLPVTVRDITYLGDAMHYAVATPWQQEISIRMPASHRHDSGLSIGTQAFVEWDARDARVFVEA</sequence>
<dbReference type="PANTHER" id="PTHR42781:SF4">
    <property type="entry name" value="SPERMIDINE_PUTRESCINE IMPORT ATP-BINDING PROTEIN POTA"/>
    <property type="match status" value="1"/>
</dbReference>
<dbReference type="Gene3D" id="3.40.50.300">
    <property type="entry name" value="P-loop containing nucleotide triphosphate hydrolases"/>
    <property type="match status" value="1"/>
</dbReference>
<evidence type="ECO:0000256" key="5">
    <source>
        <dbReference type="ARBA" id="ARBA00022840"/>
    </source>
</evidence>
<dbReference type="PROSITE" id="PS50893">
    <property type="entry name" value="ABC_TRANSPORTER_2"/>
    <property type="match status" value="1"/>
</dbReference>
<name>A0A0E1W120_BURPE</name>
<dbReference type="InterPro" id="IPR003593">
    <property type="entry name" value="AAA+_ATPase"/>
</dbReference>
<dbReference type="InterPro" id="IPR017871">
    <property type="entry name" value="ABC_transporter-like_CS"/>
</dbReference>
<keyword evidence="4" id="KW-0547">Nucleotide-binding</keyword>
<dbReference type="SUPFAM" id="SSF50331">
    <property type="entry name" value="MOP-like"/>
    <property type="match status" value="1"/>
</dbReference>
<evidence type="ECO:0000313" key="7">
    <source>
        <dbReference type="EMBL" id="EET06900.1"/>
    </source>
</evidence>
<dbReference type="FunFam" id="3.40.50.300:FF:000133">
    <property type="entry name" value="Spermidine/putrescine import ATP-binding protein PotA"/>
    <property type="match status" value="1"/>
</dbReference>
<keyword evidence="3" id="KW-0997">Cell inner membrane</keyword>
<dbReference type="Pfam" id="PF08402">
    <property type="entry name" value="TOBE_2"/>
    <property type="match status" value="1"/>
</dbReference>
<feature type="domain" description="ABC transporter" evidence="6">
    <location>
        <begin position="6"/>
        <end position="236"/>
    </location>
</feature>
<dbReference type="SMART" id="SM00382">
    <property type="entry name" value="AAA"/>
    <property type="match status" value="1"/>
</dbReference>
<protein>
    <submittedName>
        <fullName evidence="7">ABC transporter, ATP-binding protein</fullName>
    </submittedName>
</protein>
<keyword evidence="3" id="KW-0472">Membrane</keyword>
<reference evidence="7" key="1">
    <citation type="submission" date="2009-05" db="EMBL/GenBank/DDBJ databases">
        <authorList>
            <person name="Harkins D.M."/>
            <person name="DeShazer D."/>
            <person name="Woods D.E."/>
            <person name="Brinkac L.M."/>
            <person name="Brown K.A."/>
            <person name="Hung G.C."/>
            <person name="Tuanyok A."/>
            <person name="Zhang B."/>
            <person name="Nierman W.C."/>
        </authorList>
    </citation>
    <scope>NUCLEOTIDE SEQUENCE [LARGE SCALE GENOMIC DNA]</scope>
    <source>
        <strain evidence="7">1710a</strain>
    </source>
</reference>
<dbReference type="InterPro" id="IPR027417">
    <property type="entry name" value="P-loop_NTPase"/>
</dbReference>
<evidence type="ECO:0000256" key="3">
    <source>
        <dbReference type="ARBA" id="ARBA00022519"/>
    </source>
</evidence>
<dbReference type="PANTHER" id="PTHR42781">
    <property type="entry name" value="SPERMIDINE/PUTRESCINE IMPORT ATP-BINDING PROTEIN POTA"/>
    <property type="match status" value="1"/>
</dbReference>
<dbReference type="GO" id="GO:0016887">
    <property type="term" value="F:ATP hydrolysis activity"/>
    <property type="evidence" value="ECO:0007669"/>
    <property type="project" value="InterPro"/>
</dbReference>
<dbReference type="PROSITE" id="PS00211">
    <property type="entry name" value="ABC_TRANSPORTER_1"/>
    <property type="match status" value="1"/>
</dbReference>
<dbReference type="AlphaFoldDB" id="A0A0E1W120"/>
<dbReference type="InterPro" id="IPR050093">
    <property type="entry name" value="ABC_SmlMolc_Importer"/>
</dbReference>
<evidence type="ECO:0000256" key="1">
    <source>
        <dbReference type="ARBA" id="ARBA00022448"/>
    </source>
</evidence>
<dbReference type="Gene3D" id="2.40.50.100">
    <property type="match status" value="1"/>
</dbReference>
<dbReference type="GO" id="GO:0043190">
    <property type="term" value="C:ATP-binding cassette (ABC) transporter complex"/>
    <property type="evidence" value="ECO:0007669"/>
    <property type="project" value="InterPro"/>
</dbReference>
<dbReference type="GO" id="GO:0015847">
    <property type="term" value="P:putrescine transport"/>
    <property type="evidence" value="ECO:0007669"/>
    <property type="project" value="UniProtKB-ARBA"/>
</dbReference>
<dbReference type="GO" id="GO:0005524">
    <property type="term" value="F:ATP binding"/>
    <property type="evidence" value="ECO:0007669"/>
    <property type="project" value="UniProtKB-KW"/>
</dbReference>
<dbReference type="SUPFAM" id="SSF52540">
    <property type="entry name" value="P-loop containing nucleoside triphosphate hydrolases"/>
    <property type="match status" value="1"/>
</dbReference>
<evidence type="ECO:0000259" key="6">
    <source>
        <dbReference type="PROSITE" id="PS50893"/>
    </source>
</evidence>